<dbReference type="PANTHER" id="PTHR32361:SF23">
    <property type="entry name" value="FERRIC-CHELATE REDUCTASE"/>
    <property type="match status" value="1"/>
</dbReference>
<dbReference type="Pfam" id="PF08030">
    <property type="entry name" value="NAD_binding_6"/>
    <property type="match status" value="1"/>
</dbReference>
<gene>
    <name evidence="15" type="ORF">M430DRAFT_57841</name>
</gene>
<dbReference type="Pfam" id="PF01794">
    <property type="entry name" value="Ferric_reduct"/>
    <property type="match status" value="1"/>
</dbReference>
<accession>A0A2T3B721</accession>
<keyword evidence="5" id="KW-1003">Cell membrane</keyword>
<keyword evidence="16" id="KW-1185">Reference proteome</keyword>
<dbReference type="GO" id="GO:0006826">
    <property type="term" value="P:iron ion transport"/>
    <property type="evidence" value="ECO:0007669"/>
    <property type="project" value="TreeGrafter"/>
</dbReference>
<dbReference type="SUPFAM" id="SSF52343">
    <property type="entry name" value="Ferredoxin reductase-like, C-terminal NADP-linked domain"/>
    <property type="match status" value="1"/>
</dbReference>
<dbReference type="InParanoid" id="A0A2T3B721"/>
<dbReference type="InterPro" id="IPR039261">
    <property type="entry name" value="FNR_nucleotide-bd"/>
</dbReference>
<reference evidence="15 16" key="1">
    <citation type="journal article" date="2018" name="New Phytol.">
        <title>Comparative genomics and transcriptomics depict ericoid mycorrhizal fungi as versatile saprotrophs and plant mutualists.</title>
        <authorList>
            <person name="Martino E."/>
            <person name="Morin E."/>
            <person name="Grelet G.A."/>
            <person name="Kuo A."/>
            <person name="Kohler A."/>
            <person name="Daghino S."/>
            <person name="Barry K.W."/>
            <person name="Cichocki N."/>
            <person name="Clum A."/>
            <person name="Dockter R.B."/>
            <person name="Hainaut M."/>
            <person name="Kuo R.C."/>
            <person name="LaButti K."/>
            <person name="Lindahl B.D."/>
            <person name="Lindquist E.A."/>
            <person name="Lipzen A."/>
            <person name="Khouja H.R."/>
            <person name="Magnuson J."/>
            <person name="Murat C."/>
            <person name="Ohm R.A."/>
            <person name="Singer S.W."/>
            <person name="Spatafora J.W."/>
            <person name="Wang M."/>
            <person name="Veneault-Fourrey C."/>
            <person name="Henrissat B."/>
            <person name="Grigoriev I.V."/>
            <person name="Martin F.M."/>
            <person name="Perotto S."/>
        </authorList>
    </citation>
    <scope>NUCLEOTIDE SEQUENCE [LARGE SCALE GENOMIC DNA]</scope>
    <source>
        <strain evidence="15 16">ATCC 22711</strain>
    </source>
</reference>
<dbReference type="Pfam" id="PF08022">
    <property type="entry name" value="FAD_binding_8"/>
    <property type="match status" value="1"/>
</dbReference>
<evidence type="ECO:0000256" key="2">
    <source>
        <dbReference type="ARBA" id="ARBA00006278"/>
    </source>
</evidence>
<keyword evidence="9" id="KW-0560">Oxidoreductase</keyword>
<feature type="domain" description="FAD-binding FR-type" evidence="14">
    <location>
        <begin position="313"/>
        <end position="464"/>
    </location>
</feature>
<evidence type="ECO:0000313" key="16">
    <source>
        <dbReference type="Proteomes" id="UP000241818"/>
    </source>
</evidence>
<evidence type="ECO:0000259" key="14">
    <source>
        <dbReference type="PROSITE" id="PS51384"/>
    </source>
</evidence>
<dbReference type="GO" id="GO:0015677">
    <property type="term" value="P:copper ion import"/>
    <property type="evidence" value="ECO:0007669"/>
    <property type="project" value="TreeGrafter"/>
</dbReference>
<dbReference type="FunCoup" id="A0A2T3B721">
    <property type="interactions" value="14"/>
</dbReference>
<feature type="transmembrane region" description="Helical" evidence="13">
    <location>
        <begin position="191"/>
        <end position="209"/>
    </location>
</feature>
<keyword evidence="4" id="KW-0813">Transport</keyword>
<dbReference type="InterPro" id="IPR017927">
    <property type="entry name" value="FAD-bd_FR_type"/>
</dbReference>
<evidence type="ECO:0000256" key="3">
    <source>
        <dbReference type="ARBA" id="ARBA00012668"/>
    </source>
</evidence>
<dbReference type="SFLD" id="SFLDS00052">
    <property type="entry name" value="Ferric_Reductase_Domain"/>
    <property type="match status" value="1"/>
</dbReference>
<dbReference type="EC" id="1.16.1.9" evidence="3"/>
<feature type="transmembrane region" description="Helical" evidence="13">
    <location>
        <begin position="326"/>
        <end position="344"/>
    </location>
</feature>
<evidence type="ECO:0000256" key="7">
    <source>
        <dbReference type="ARBA" id="ARBA00022982"/>
    </source>
</evidence>
<comment type="subcellular location">
    <subcellularLocation>
        <location evidence="1">Cell membrane</location>
        <topology evidence="1">Multi-pass membrane protein</topology>
    </subcellularLocation>
</comment>
<dbReference type="InterPro" id="IPR051410">
    <property type="entry name" value="Ferric/Cupric_Reductase"/>
</dbReference>
<keyword evidence="6 13" id="KW-0812">Transmembrane</keyword>
<dbReference type="CDD" id="cd06186">
    <property type="entry name" value="NOX_Duox_like_FAD_NADP"/>
    <property type="match status" value="1"/>
</dbReference>
<evidence type="ECO:0000256" key="6">
    <source>
        <dbReference type="ARBA" id="ARBA00022692"/>
    </source>
</evidence>
<evidence type="ECO:0000256" key="5">
    <source>
        <dbReference type="ARBA" id="ARBA00022475"/>
    </source>
</evidence>
<keyword evidence="11 13" id="KW-0472">Membrane</keyword>
<dbReference type="Proteomes" id="UP000241818">
    <property type="component" value="Unassembled WGS sequence"/>
</dbReference>
<dbReference type="InterPro" id="IPR013112">
    <property type="entry name" value="FAD-bd_8"/>
</dbReference>
<name>A0A2T3B721_AMORE</name>
<evidence type="ECO:0000256" key="10">
    <source>
        <dbReference type="ARBA" id="ARBA00023065"/>
    </source>
</evidence>
<keyword evidence="10" id="KW-0406">Ion transport</keyword>
<dbReference type="InterPro" id="IPR013121">
    <property type="entry name" value="Fe_red_NAD-bd_6"/>
</dbReference>
<dbReference type="Gene3D" id="3.40.50.80">
    <property type="entry name" value="Nucleotide-binding domain of ferredoxin-NADP reductase (FNR) module"/>
    <property type="match status" value="1"/>
</dbReference>
<dbReference type="GeneID" id="36576776"/>
<dbReference type="GO" id="GO:0005886">
    <property type="term" value="C:plasma membrane"/>
    <property type="evidence" value="ECO:0007669"/>
    <property type="project" value="UniProtKB-SubCell"/>
</dbReference>
<evidence type="ECO:0000256" key="1">
    <source>
        <dbReference type="ARBA" id="ARBA00004651"/>
    </source>
</evidence>
<feature type="transmembrane region" description="Helical" evidence="13">
    <location>
        <begin position="95"/>
        <end position="112"/>
    </location>
</feature>
<protein>
    <recommendedName>
        <fullName evidence="3">ferric-chelate reductase (NADPH)</fullName>
        <ecNumber evidence="3">1.16.1.9</ecNumber>
    </recommendedName>
</protein>
<evidence type="ECO:0000256" key="12">
    <source>
        <dbReference type="ARBA" id="ARBA00048483"/>
    </source>
</evidence>
<dbReference type="InterPro" id="IPR017938">
    <property type="entry name" value="Riboflavin_synthase-like_b-brl"/>
</dbReference>
<evidence type="ECO:0000256" key="13">
    <source>
        <dbReference type="SAM" id="Phobius"/>
    </source>
</evidence>
<feature type="transmembrane region" description="Helical" evidence="13">
    <location>
        <begin position="146"/>
        <end position="171"/>
    </location>
</feature>
<organism evidence="15 16">
    <name type="scientific">Amorphotheca resinae ATCC 22711</name>
    <dbReference type="NCBI Taxonomy" id="857342"/>
    <lineage>
        <taxon>Eukaryota</taxon>
        <taxon>Fungi</taxon>
        <taxon>Dikarya</taxon>
        <taxon>Ascomycota</taxon>
        <taxon>Pezizomycotina</taxon>
        <taxon>Leotiomycetes</taxon>
        <taxon>Helotiales</taxon>
        <taxon>Amorphothecaceae</taxon>
        <taxon>Amorphotheca</taxon>
    </lineage>
</organism>
<keyword evidence="7" id="KW-0249">Electron transport</keyword>
<dbReference type="AlphaFoldDB" id="A0A2T3B721"/>
<dbReference type="EMBL" id="KZ679009">
    <property type="protein sequence ID" value="PSS22546.1"/>
    <property type="molecule type" value="Genomic_DNA"/>
</dbReference>
<sequence length="647" mass="71946">MDMSMDMSSSTMAMHMSSSMTSMMAMSMPSSTMSMGMSTATSAAMPMSSSGSVNITYLPLSDPRCRNSSCLAYAAGHNQSQTEISWASQFEYGKWTTYYYCIFLFLFGLWFYSQKLGSGYVLYPEPKTTIVQKFTALVRSLTYRRIGIGMSLGVAAFILLASLFATIMTFAQRPYYRMFRGFGSPPLGVRTGLMAVALTPIIVALSGKYNIVTLMTGISHEKLNVLHRYVSYICLALSIVHTVPFIVQPLKEGGAAALRKQFYSPGADEYTGVPPFAMLVFLCTFSIPWFRHRFYEIFVHSHIGAAIVYLGLMFWHAGMALDSWDYLWATLAVWLFSLCGRLLVKLKTPGFKGAEATLEDIDGEILKITIPAFEAFAKWKPGQHVFLRFPTISPVDNHPFTIASACDETYVTDRKGRTTRKPILFLIKPQKGITKRLMKIAQQDASPRTRPVLIEGPYGGHHCQFEYRYEQMILVAGGSGITAVLPLLTDLSRKIGRERTVIRQIKLIWAVKHKHALAWVRDQLHEALTTAPAGTVTIDYYVTSENSTSESSSTHTPDAEKAVPQLPDDGKQVEVHEKNDVLGPGLFGRPVLRQLIPAALEHERICVVGCGPKGMNQDLSNAVATCQKKVLRGEVQEVALHTETFGW</sequence>
<evidence type="ECO:0000256" key="4">
    <source>
        <dbReference type="ARBA" id="ARBA00022448"/>
    </source>
</evidence>
<dbReference type="InterPro" id="IPR013130">
    <property type="entry name" value="Fe3_Rdtase_TM_dom"/>
</dbReference>
<keyword evidence="8 13" id="KW-1133">Transmembrane helix</keyword>
<evidence type="ECO:0000256" key="8">
    <source>
        <dbReference type="ARBA" id="ARBA00022989"/>
    </source>
</evidence>
<dbReference type="OrthoDB" id="17725at2759"/>
<comment type="similarity">
    <text evidence="2">Belongs to the ferric reductase (FRE) family.</text>
</comment>
<dbReference type="SFLD" id="SFLDG01168">
    <property type="entry name" value="Ferric_reductase_subgroup_(FRE"/>
    <property type="match status" value="1"/>
</dbReference>
<evidence type="ECO:0000256" key="11">
    <source>
        <dbReference type="ARBA" id="ARBA00023136"/>
    </source>
</evidence>
<feature type="transmembrane region" description="Helical" evidence="13">
    <location>
        <begin position="229"/>
        <end position="250"/>
    </location>
</feature>
<dbReference type="GO" id="GO:0006879">
    <property type="term" value="P:intracellular iron ion homeostasis"/>
    <property type="evidence" value="ECO:0007669"/>
    <property type="project" value="TreeGrafter"/>
</dbReference>
<dbReference type="RefSeq" id="XP_024722701.1">
    <property type="nucleotide sequence ID" value="XM_024868695.1"/>
</dbReference>
<evidence type="ECO:0000256" key="9">
    <source>
        <dbReference type="ARBA" id="ARBA00023002"/>
    </source>
</evidence>
<dbReference type="STRING" id="857342.A0A2T3B721"/>
<dbReference type="PANTHER" id="PTHR32361">
    <property type="entry name" value="FERRIC/CUPRIC REDUCTASE TRANSMEMBRANE COMPONENT"/>
    <property type="match status" value="1"/>
</dbReference>
<comment type="catalytic activity">
    <reaction evidence="12">
        <text>2 a Fe(II)-siderophore + NADP(+) + H(+) = 2 a Fe(III)-siderophore + NADPH</text>
        <dbReference type="Rhea" id="RHEA:28795"/>
        <dbReference type="Rhea" id="RHEA-COMP:11342"/>
        <dbReference type="Rhea" id="RHEA-COMP:11344"/>
        <dbReference type="ChEBI" id="CHEBI:15378"/>
        <dbReference type="ChEBI" id="CHEBI:29033"/>
        <dbReference type="ChEBI" id="CHEBI:29034"/>
        <dbReference type="ChEBI" id="CHEBI:57783"/>
        <dbReference type="ChEBI" id="CHEBI:58349"/>
        <dbReference type="EC" id="1.16.1.9"/>
    </reaction>
</comment>
<feature type="transmembrane region" description="Helical" evidence="13">
    <location>
        <begin position="297"/>
        <end position="320"/>
    </location>
</feature>
<dbReference type="GO" id="GO:0052851">
    <property type="term" value="F:ferric-chelate reductase (NADPH) activity"/>
    <property type="evidence" value="ECO:0007669"/>
    <property type="project" value="UniProtKB-EC"/>
</dbReference>
<proteinExistence type="inferred from homology"/>
<feature type="transmembrane region" description="Helical" evidence="13">
    <location>
        <begin position="270"/>
        <end position="290"/>
    </location>
</feature>
<dbReference type="SUPFAM" id="SSF63380">
    <property type="entry name" value="Riboflavin synthase domain-like"/>
    <property type="match status" value="1"/>
</dbReference>
<dbReference type="PROSITE" id="PS51384">
    <property type="entry name" value="FAD_FR"/>
    <property type="match status" value="1"/>
</dbReference>
<evidence type="ECO:0000313" key="15">
    <source>
        <dbReference type="EMBL" id="PSS22546.1"/>
    </source>
</evidence>